<organism evidence="2">
    <name type="scientific">Mesocestoides corti</name>
    <name type="common">Flatworm</name>
    <dbReference type="NCBI Taxonomy" id="53468"/>
    <lineage>
        <taxon>Eukaryota</taxon>
        <taxon>Metazoa</taxon>
        <taxon>Spiralia</taxon>
        <taxon>Lophotrochozoa</taxon>
        <taxon>Platyhelminthes</taxon>
        <taxon>Cestoda</taxon>
        <taxon>Eucestoda</taxon>
        <taxon>Cyclophyllidea</taxon>
        <taxon>Mesocestoididae</taxon>
        <taxon>Mesocestoides</taxon>
    </lineage>
</organism>
<feature type="region of interest" description="Disordered" evidence="1">
    <location>
        <begin position="195"/>
        <end position="214"/>
    </location>
</feature>
<protein>
    <submittedName>
        <fullName evidence="2">ARID domain-containing protein</fullName>
    </submittedName>
</protein>
<accession>A0A5K3G2V0</accession>
<feature type="compositionally biased region" description="Basic and acidic residues" evidence="1">
    <location>
        <begin position="106"/>
        <end position="118"/>
    </location>
</feature>
<dbReference type="WBParaSite" id="MCU_012442-RB">
    <property type="protein sequence ID" value="MCU_012442-RB"/>
    <property type="gene ID" value="MCU_012442"/>
</dbReference>
<feature type="region of interest" description="Disordered" evidence="1">
    <location>
        <begin position="32"/>
        <end position="118"/>
    </location>
</feature>
<evidence type="ECO:0000313" key="2">
    <source>
        <dbReference type="WBParaSite" id="MCU_012442-RB"/>
    </source>
</evidence>
<dbReference type="AlphaFoldDB" id="A0A5K3G2V0"/>
<feature type="compositionally biased region" description="Polar residues" evidence="1">
    <location>
        <begin position="205"/>
        <end position="214"/>
    </location>
</feature>
<proteinExistence type="predicted"/>
<feature type="region of interest" description="Disordered" evidence="1">
    <location>
        <begin position="151"/>
        <end position="177"/>
    </location>
</feature>
<sequence length="357" mass="38901">NVLLQLLADAVNKGVDNAACVSKALGLKQIVDENPPKAEKREKKKEPATSRLDTSQDLSKRVAGYSRKRMPTSTRSRERLGRSREVLKVKNDDSPKNNLHESQVPKGKEESLVESKHAAEISSNILESKQPPTPSSPHPEIVADAKVPLPTATPIEGTLSPPLLSRPSRPPSPKDTIKPAEELLQTEIPTIVEHPTKQTPGRIPMTTNPSDSSTNLGVSNGQVRNQMYSGPVISSVAGIMMENEALSDDDDAFIEEETVTGVQLLRAGGENNLIDDGESKENHGGLVTKLLQSKKELSVGDTTAPAGAKLSVRTYAIVWLYLMKQRKNGNESPSNAKWKGFVRIYKTSLGRHFLWAS</sequence>
<feature type="compositionally biased region" description="Basic and acidic residues" evidence="1">
    <location>
        <begin position="32"/>
        <end position="48"/>
    </location>
</feature>
<name>A0A5K3G2V0_MESCO</name>
<reference evidence="2" key="1">
    <citation type="submission" date="2019-11" db="UniProtKB">
        <authorList>
            <consortium name="WormBaseParasite"/>
        </authorList>
    </citation>
    <scope>IDENTIFICATION</scope>
</reference>
<evidence type="ECO:0000256" key="1">
    <source>
        <dbReference type="SAM" id="MobiDB-lite"/>
    </source>
</evidence>
<feature type="compositionally biased region" description="Basic and acidic residues" evidence="1">
    <location>
        <begin position="75"/>
        <end position="99"/>
    </location>
</feature>